<dbReference type="OrthoDB" id="4540223at2759"/>
<keyword evidence="2" id="KW-1185">Reference proteome</keyword>
<protein>
    <submittedName>
        <fullName evidence="1">Uncharacterized protein</fullName>
    </submittedName>
</protein>
<reference evidence="1" key="1">
    <citation type="journal article" date="2020" name="Stud. Mycol.">
        <title>101 Dothideomycetes genomes: a test case for predicting lifestyles and emergence of pathogens.</title>
        <authorList>
            <person name="Haridas S."/>
            <person name="Albert R."/>
            <person name="Binder M."/>
            <person name="Bloem J."/>
            <person name="Labutti K."/>
            <person name="Salamov A."/>
            <person name="Andreopoulos B."/>
            <person name="Baker S."/>
            <person name="Barry K."/>
            <person name="Bills G."/>
            <person name="Bluhm B."/>
            <person name="Cannon C."/>
            <person name="Castanera R."/>
            <person name="Culley D."/>
            <person name="Daum C."/>
            <person name="Ezra D."/>
            <person name="Gonzalez J."/>
            <person name="Henrissat B."/>
            <person name="Kuo A."/>
            <person name="Liang C."/>
            <person name="Lipzen A."/>
            <person name="Lutzoni F."/>
            <person name="Magnuson J."/>
            <person name="Mondo S."/>
            <person name="Nolan M."/>
            <person name="Ohm R."/>
            <person name="Pangilinan J."/>
            <person name="Park H.-J."/>
            <person name="Ramirez L."/>
            <person name="Alfaro M."/>
            <person name="Sun H."/>
            <person name="Tritt A."/>
            <person name="Yoshinaga Y."/>
            <person name="Zwiers L.-H."/>
            <person name="Turgeon B."/>
            <person name="Goodwin S."/>
            <person name="Spatafora J."/>
            <person name="Crous P."/>
            <person name="Grigoriev I."/>
        </authorList>
    </citation>
    <scope>NUCLEOTIDE SEQUENCE</scope>
    <source>
        <strain evidence="1">CBS 161.51</strain>
    </source>
</reference>
<dbReference type="Proteomes" id="UP000800038">
    <property type="component" value="Unassembled WGS sequence"/>
</dbReference>
<gene>
    <name evidence="1" type="ORF">EJ02DRAFT_415755</name>
</gene>
<dbReference type="EMBL" id="ML976267">
    <property type="protein sequence ID" value="KAF1935460.1"/>
    <property type="molecule type" value="Genomic_DNA"/>
</dbReference>
<name>A0A6A5S788_9PLEO</name>
<sequence>MRECGVDCKACTTSALSWRYRYRYLPELFTFPEDAEKNKVTCKPLELWGMFPASKRNRQRFVGYVSPGATVENTVLFSKAKGKDYEHLTQGLLPPALIDTDKVYLSQCAERGTEGNKNIGKMGTADWGFVGSLLGYGMGEYK</sequence>
<accession>A0A6A5S788</accession>
<dbReference type="AlphaFoldDB" id="A0A6A5S788"/>
<proteinExistence type="predicted"/>
<evidence type="ECO:0000313" key="1">
    <source>
        <dbReference type="EMBL" id="KAF1935460.1"/>
    </source>
</evidence>
<organism evidence="1 2">
    <name type="scientific">Clathrospora elynae</name>
    <dbReference type="NCBI Taxonomy" id="706981"/>
    <lineage>
        <taxon>Eukaryota</taxon>
        <taxon>Fungi</taxon>
        <taxon>Dikarya</taxon>
        <taxon>Ascomycota</taxon>
        <taxon>Pezizomycotina</taxon>
        <taxon>Dothideomycetes</taxon>
        <taxon>Pleosporomycetidae</taxon>
        <taxon>Pleosporales</taxon>
        <taxon>Diademaceae</taxon>
        <taxon>Clathrospora</taxon>
    </lineage>
</organism>
<evidence type="ECO:0000313" key="2">
    <source>
        <dbReference type="Proteomes" id="UP000800038"/>
    </source>
</evidence>